<protein>
    <submittedName>
        <fullName evidence="3">Mobile mystery protein A</fullName>
    </submittedName>
</protein>
<dbReference type="GO" id="GO:0003677">
    <property type="term" value="F:DNA binding"/>
    <property type="evidence" value="ECO:0007669"/>
    <property type="project" value="InterPro"/>
</dbReference>
<dbReference type="CDD" id="cd00093">
    <property type="entry name" value="HTH_XRE"/>
    <property type="match status" value="1"/>
</dbReference>
<dbReference type="InterPro" id="IPR010982">
    <property type="entry name" value="Lambda_DNA-bd_dom_sf"/>
</dbReference>
<keyword evidence="1" id="KW-0732">Signal</keyword>
<dbReference type="Gene3D" id="1.10.260.40">
    <property type="entry name" value="lambda repressor-like DNA-binding domains"/>
    <property type="match status" value="1"/>
</dbReference>
<reference evidence="3 4" key="1">
    <citation type="submission" date="2018-06" db="EMBL/GenBank/DDBJ databases">
        <authorList>
            <consortium name="Pathogen Informatics"/>
            <person name="Doyle S."/>
        </authorList>
    </citation>
    <scope>NUCLEOTIDE SEQUENCE [LARGE SCALE GENOMIC DNA]</scope>
    <source>
        <strain evidence="3 4">NCTC12157</strain>
    </source>
</reference>
<feature type="chain" id="PRO_5016649158" evidence="1">
    <location>
        <begin position="28"/>
        <end position="424"/>
    </location>
</feature>
<dbReference type="EMBL" id="UGGO01000001">
    <property type="protein sequence ID" value="STQ46769.1"/>
    <property type="molecule type" value="Genomic_DNA"/>
</dbReference>
<sequence>MPTLYSLLVRRKWLLIVLLLCSRSVFALDCVEKGTGMVNMPPIAIGPLAIPSNVPAGTKIWESNEISMTAYCDNVLGSIIDVVHFYFNPKSQSLGQGLLLGVSYNGQDLEQNEQRLSTNSPPIKKGQNVTVNVSFRLYIKVTANPPSSGHYEGTDQFTVFQLDGSRGINHSAGAKNVKYTLSGLQGIRFLACGSDLKVYPESQMVDFGPIQSINLARSSGITLPFSIKAVKQGCLDNFSLQAEFSTASPLINNNAIDLSNGAQLTLLNDKDQAIVFNRYDNFAELNNINEVTKNFTAKVSAIPGRELKLGKFDALCGGENQLLLIYNGQKRYTDMLRTAKLRAQALEEPVDHGDGPNAVTENGIYGLLQSMRERAGISRAELAKRLDITPPAITRLEKRPAQASMSTLTRYANACGCTLYLFYK</sequence>
<evidence type="ECO:0000259" key="2">
    <source>
        <dbReference type="PROSITE" id="PS50943"/>
    </source>
</evidence>
<feature type="domain" description="HTH cro/C1-type" evidence="2">
    <location>
        <begin position="368"/>
        <end position="422"/>
    </location>
</feature>
<gene>
    <name evidence="3" type="ORF">NCTC12157_04563</name>
</gene>
<evidence type="ECO:0000313" key="3">
    <source>
        <dbReference type="EMBL" id="STQ46769.1"/>
    </source>
</evidence>
<organism evidence="3 4">
    <name type="scientific">Ewingella americana</name>
    <dbReference type="NCBI Taxonomy" id="41202"/>
    <lineage>
        <taxon>Bacteria</taxon>
        <taxon>Pseudomonadati</taxon>
        <taxon>Pseudomonadota</taxon>
        <taxon>Gammaproteobacteria</taxon>
        <taxon>Enterobacterales</taxon>
        <taxon>Yersiniaceae</taxon>
        <taxon>Ewingella</taxon>
    </lineage>
</organism>
<dbReference type="PROSITE" id="PS50943">
    <property type="entry name" value="HTH_CROC1"/>
    <property type="match status" value="1"/>
</dbReference>
<dbReference type="SMART" id="SM00530">
    <property type="entry name" value="HTH_XRE"/>
    <property type="match status" value="1"/>
</dbReference>
<dbReference type="SUPFAM" id="SSF47413">
    <property type="entry name" value="lambda repressor-like DNA-binding domains"/>
    <property type="match status" value="1"/>
</dbReference>
<dbReference type="Pfam" id="PF01381">
    <property type="entry name" value="HTH_3"/>
    <property type="match status" value="1"/>
</dbReference>
<proteinExistence type="predicted"/>
<evidence type="ECO:0000313" key="4">
    <source>
        <dbReference type="Proteomes" id="UP000254304"/>
    </source>
</evidence>
<dbReference type="InterPro" id="IPR001387">
    <property type="entry name" value="Cro/C1-type_HTH"/>
</dbReference>
<dbReference type="Proteomes" id="UP000254304">
    <property type="component" value="Unassembled WGS sequence"/>
</dbReference>
<name>A0A377NIZ2_9GAMM</name>
<accession>A0A377NIZ2</accession>
<dbReference type="AlphaFoldDB" id="A0A377NIZ2"/>
<dbReference type="SUPFAM" id="SSF49401">
    <property type="entry name" value="Bacterial adhesins"/>
    <property type="match status" value="1"/>
</dbReference>
<feature type="signal peptide" evidence="1">
    <location>
        <begin position="1"/>
        <end position="27"/>
    </location>
</feature>
<dbReference type="InterPro" id="IPR008966">
    <property type="entry name" value="Adhesion_dom_sf"/>
</dbReference>
<evidence type="ECO:0000256" key="1">
    <source>
        <dbReference type="SAM" id="SignalP"/>
    </source>
</evidence>